<dbReference type="PANTHER" id="PTHR34980:SF2">
    <property type="entry name" value="INNER MEMBRANE PROTEIN YHAH-RELATED"/>
    <property type="match status" value="1"/>
</dbReference>
<dbReference type="EMBL" id="BAABAU010000001">
    <property type="protein sequence ID" value="GAA4266081.1"/>
    <property type="molecule type" value="Genomic_DNA"/>
</dbReference>
<keyword evidence="3" id="KW-1185">Reference proteome</keyword>
<proteinExistence type="predicted"/>
<keyword evidence="1" id="KW-1133">Transmembrane helix</keyword>
<evidence type="ECO:0008006" key="4">
    <source>
        <dbReference type="Google" id="ProtNLM"/>
    </source>
</evidence>
<name>A0ABP8E1P6_9MICO</name>
<dbReference type="InterPro" id="IPR008523">
    <property type="entry name" value="DUF805"/>
</dbReference>
<reference evidence="3" key="1">
    <citation type="journal article" date="2019" name="Int. J. Syst. Evol. Microbiol.">
        <title>The Global Catalogue of Microorganisms (GCM) 10K type strain sequencing project: providing services to taxonomists for standard genome sequencing and annotation.</title>
        <authorList>
            <consortium name="The Broad Institute Genomics Platform"/>
            <consortium name="The Broad Institute Genome Sequencing Center for Infectious Disease"/>
            <person name="Wu L."/>
            <person name="Ma J."/>
        </authorList>
    </citation>
    <scope>NUCLEOTIDE SEQUENCE [LARGE SCALE GENOMIC DNA]</scope>
    <source>
        <strain evidence="3">JCM 17442</strain>
    </source>
</reference>
<evidence type="ECO:0000313" key="3">
    <source>
        <dbReference type="Proteomes" id="UP001501594"/>
    </source>
</evidence>
<evidence type="ECO:0000256" key="1">
    <source>
        <dbReference type="SAM" id="Phobius"/>
    </source>
</evidence>
<dbReference type="Pfam" id="PF05656">
    <property type="entry name" value="DUF805"/>
    <property type="match status" value="1"/>
</dbReference>
<keyword evidence="1" id="KW-0472">Membrane</keyword>
<feature type="transmembrane region" description="Helical" evidence="1">
    <location>
        <begin position="66"/>
        <end position="90"/>
    </location>
</feature>
<comment type="caution">
    <text evidence="2">The sequence shown here is derived from an EMBL/GenBank/DDBJ whole genome shotgun (WGS) entry which is preliminary data.</text>
</comment>
<accession>A0ABP8E1P6</accession>
<dbReference type="Proteomes" id="UP001501594">
    <property type="component" value="Unassembled WGS sequence"/>
</dbReference>
<sequence>MTDDLPPKPSGAPMPSYVAPEHNRVSDFGGEPPLWAPWYGIPFPKAFTRFWKKYATFSGRASRSEYWWWALWAFLVTFVLGLIGSVIAIATGDYSAASSASSTGAGASFNTDSPLATGLLGLWYLAILVPSIAIQVRRLHDANFRGWWVLLNLVPFLGQLAVFIFTLLPSNPQGQRFDRPVGR</sequence>
<protein>
    <recommendedName>
        <fullName evidence="4">DUF805 domain-containing protein</fullName>
    </recommendedName>
</protein>
<organism evidence="2 3">
    <name type="scientific">Frondihabitans peucedani</name>
    <dbReference type="NCBI Taxonomy" id="598626"/>
    <lineage>
        <taxon>Bacteria</taxon>
        <taxon>Bacillati</taxon>
        <taxon>Actinomycetota</taxon>
        <taxon>Actinomycetes</taxon>
        <taxon>Micrococcales</taxon>
        <taxon>Microbacteriaceae</taxon>
        <taxon>Frondihabitans</taxon>
    </lineage>
</organism>
<feature type="transmembrane region" description="Helical" evidence="1">
    <location>
        <begin position="115"/>
        <end position="134"/>
    </location>
</feature>
<evidence type="ECO:0000313" key="2">
    <source>
        <dbReference type="EMBL" id="GAA4266081.1"/>
    </source>
</evidence>
<keyword evidence="1" id="KW-0812">Transmembrane</keyword>
<feature type="transmembrane region" description="Helical" evidence="1">
    <location>
        <begin position="146"/>
        <end position="168"/>
    </location>
</feature>
<dbReference type="PANTHER" id="PTHR34980">
    <property type="entry name" value="INNER MEMBRANE PROTEIN-RELATED-RELATED"/>
    <property type="match status" value="1"/>
</dbReference>
<gene>
    <name evidence="2" type="ORF">GCM10022256_16930</name>
</gene>